<feature type="region of interest" description="Disordered" evidence="4">
    <location>
        <begin position="901"/>
        <end position="980"/>
    </location>
</feature>
<evidence type="ECO:0000259" key="5">
    <source>
        <dbReference type="PROSITE" id="PS50106"/>
    </source>
</evidence>
<dbReference type="Proteomes" id="UP000762676">
    <property type="component" value="Unassembled WGS sequence"/>
</dbReference>
<evidence type="ECO:0000256" key="4">
    <source>
        <dbReference type="SAM" id="MobiDB-lite"/>
    </source>
</evidence>
<evidence type="ECO:0000256" key="1">
    <source>
        <dbReference type="ARBA" id="ARBA00004496"/>
    </source>
</evidence>
<feature type="compositionally biased region" description="Polar residues" evidence="4">
    <location>
        <begin position="936"/>
        <end position="947"/>
    </location>
</feature>
<feature type="domain" description="PDZ" evidence="5">
    <location>
        <begin position="16"/>
        <end position="99"/>
    </location>
</feature>
<reference evidence="6 7" key="1">
    <citation type="journal article" date="2021" name="Elife">
        <title>Chloroplast acquisition without the gene transfer in kleptoplastic sea slugs, Plakobranchus ocellatus.</title>
        <authorList>
            <person name="Maeda T."/>
            <person name="Takahashi S."/>
            <person name="Yoshida T."/>
            <person name="Shimamura S."/>
            <person name="Takaki Y."/>
            <person name="Nagai Y."/>
            <person name="Toyoda A."/>
            <person name="Suzuki Y."/>
            <person name="Arimoto A."/>
            <person name="Ishii H."/>
            <person name="Satoh N."/>
            <person name="Nishiyama T."/>
            <person name="Hasebe M."/>
            <person name="Maruyama T."/>
            <person name="Minagawa J."/>
            <person name="Obokata J."/>
            <person name="Shigenobu S."/>
        </authorList>
    </citation>
    <scope>NUCLEOTIDE SEQUENCE [LARGE SCALE GENOMIC DNA]</scope>
</reference>
<protein>
    <submittedName>
        <fullName evidence="6">Glutamate receptor-interacting protein 1</fullName>
    </submittedName>
</protein>
<dbReference type="InterPro" id="IPR001478">
    <property type="entry name" value="PDZ"/>
</dbReference>
<feature type="domain" description="PDZ" evidence="5">
    <location>
        <begin position="215"/>
        <end position="289"/>
    </location>
</feature>
<dbReference type="EMBL" id="BMAT01000828">
    <property type="protein sequence ID" value="GFR74002.1"/>
    <property type="molecule type" value="Genomic_DNA"/>
</dbReference>
<feature type="region of interest" description="Disordered" evidence="4">
    <location>
        <begin position="717"/>
        <end position="873"/>
    </location>
</feature>
<feature type="compositionally biased region" description="Polar residues" evidence="4">
    <location>
        <begin position="904"/>
        <end position="914"/>
    </location>
</feature>
<keyword evidence="7" id="KW-1185">Reference proteome</keyword>
<comment type="subcellular location">
    <subcellularLocation>
        <location evidence="1">Cytoplasm</location>
    </subcellularLocation>
</comment>
<dbReference type="GO" id="GO:0098887">
    <property type="term" value="P:neurotransmitter receptor transport, endosome to postsynaptic membrane"/>
    <property type="evidence" value="ECO:0007669"/>
    <property type="project" value="TreeGrafter"/>
</dbReference>
<organism evidence="6 7">
    <name type="scientific">Elysia marginata</name>
    <dbReference type="NCBI Taxonomy" id="1093978"/>
    <lineage>
        <taxon>Eukaryota</taxon>
        <taxon>Metazoa</taxon>
        <taxon>Spiralia</taxon>
        <taxon>Lophotrochozoa</taxon>
        <taxon>Mollusca</taxon>
        <taxon>Gastropoda</taxon>
        <taxon>Heterobranchia</taxon>
        <taxon>Euthyneura</taxon>
        <taxon>Panpulmonata</taxon>
        <taxon>Sacoglossa</taxon>
        <taxon>Placobranchoidea</taxon>
        <taxon>Plakobranchidae</taxon>
        <taxon>Elysia</taxon>
    </lineage>
</organism>
<feature type="compositionally biased region" description="Low complexity" evidence="4">
    <location>
        <begin position="1047"/>
        <end position="1060"/>
    </location>
</feature>
<feature type="domain" description="PDZ" evidence="5">
    <location>
        <begin position="1083"/>
        <end position="1165"/>
    </location>
</feature>
<dbReference type="SUPFAM" id="SSF50156">
    <property type="entry name" value="PDZ domain-like"/>
    <property type="match status" value="7"/>
</dbReference>
<feature type="compositionally biased region" description="Polar residues" evidence="4">
    <location>
        <begin position="757"/>
        <end position="771"/>
    </location>
</feature>
<proteinExistence type="predicted"/>
<feature type="region of interest" description="Disordered" evidence="4">
    <location>
        <begin position="341"/>
        <end position="383"/>
    </location>
</feature>
<comment type="caution">
    <text evidence="6">The sequence shown here is derived from an EMBL/GenBank/DDBJ whole genome shotgun (WGS) entry which is preliminary data.</text>
</comment>
<keyword evidence="6" id="KW-0675">Receptor</keyword>
<feature type="compositionally biased region" description="Low complexity" evidence="4">
    <location>
        <begin position="350"/>
        <end position="359"/>
    </location>
</feature>
<evidence type="ECO:0000256" key="3">
    <source>
        <dbReference type="ARBA" id="ARBA00022737"/>
    </source>
</evidence>
<evidence type="ECO:0000313" key="7">
    <source>
        <dbReference type="Proteomes" id="UP000762676"/>
    </source>
</evidence>
<accession>A0AAV4FKL5</accession>
<keyword evidence="2" id="KW-0963">Cytoplasm</keyword>
<evidence type="ECO:0000256" key="2">
    <source>
        <dbReference type="ARBA" id="ARBA00022490"/>
    </source>
</evidence>
<keyword evidence="3" id="KW-0677">Repeat</keyword>
<feature type="compositionally biased region" description="Basic and acidic residues" evidence="4">
    <location>
        <begin position="772"/>
        <end position="786"/>
    </location>
</feature>
<sequence length="1226" mass="130937">MTHVSTSEEERKGTLLVELQKKEGCGLGLTVTGGVDKGQKPQVSNLRPGSIAHRCDSLVVGDHILSVNGIRTGTLRHEEIINLLKNAGTNVTLEVEYEMPESSLPSSNVHCKVHEVTLDKEQSGFGMTLRGGILVETMRAHPLTVVAVRNGGPAHREGSIRPGDHVVAINGYKVTHLSLAETLSLFDQCDQAALFSIAYNVDVQESVESASGPVNVELERTPGTCVGLSLSHSENEGKPCLEVDHVRPMSAADRNGSLRPGDILLSIDGANVENMSVAEALQLLKSGGESHVSLGIVPFTHLERRADRDYLSKNSLSASFSSHTLPVISPSSTILSNMSHHLHHHHQTHYHNNNNSSSNARDIMSTSSTCSERGGPTHSFADSSSVSIGASPFGTLNLRKRSTPSWPTSPHRRATSCMSIASSTAASVLSSTNQVCHAETTEVILFADHKGLGLTLKGGIFSSAPLVEPPIISSVGQRSAAEKCGVLQEGDRVLSVNGVDTIGHTLDEVNRFLLESRPRCVLVTEFDVTESVTPSSGTYIVKLAKKSSDTGITVNSTPCTKSSKDSLFISDVRKGSVAHRTGSVQPGDKLLAINDVRLDTCTSEDAMHLLELPDDIVKLKLKREDPDEGNEGFIIYTVELQRFGGPLGITISGTEDPMDPIVISELTQHGLADRTGAIHVGDRLLAVSGNPTKNKPLSEAIRMLQSAGDIVTLKIARPDPSQEGGHVHLNPFGSASVQTPSKPSTPIPSVDSAVDSWGSSANDVRAATNSWHDIRSRGSSTHDIKTSGDVTSESRPGGYVGAAALPVPQLASFSARPKSSESSSAMEDDYHKTPHDWDTTPKISDDQSKVASRENDRVDNEEQTDASSSSSNMDEWFKTLEEFDMGSGSEMLRQIGLSLRERSSAGQDQHQVRSSRVDAGESPGFSLKQRSKSASRFHQASSASSTLEGVKPRGKPPISKKPDLKSLRAKKPASGNNTIGAAATSNITAVNRHSLTLKTSDSDTDSSSQRPVLPPRSAKTLPAWKSQSMSNGFGSQPPPLPAKPKFSTSSSSDTDPSQSSNGTPKPKDQIQTIFTPSPLQLQRVVLEKKSALDEFGFSLSDALDGCGVYVSNVRSGSLAEDAGLKSYDRVLQVNKTKTKESDCGTVVPLIADTSKRLSLVVCRNPLLPRGDNVVERRAQRAAQSAERESTHGKSRYTLPLGLSAFVTRSSKSAALPEGKGNSAKKD</sequence>
<dbReference type="InterPro" id="IPR043545">
    <property type="entry name" value="GRIP1/2"/>
</dbReference>
<dbReference type="Pfam" id="PF00595">
    <property type="entry name" value="PDZ"/>
    <property type="match status" value="7"/>
</dbReference>
<feature type="compositionally biased region" description="Basic and acidic residues" evidence="4">
    <location>
        <begin position="828"/>
        <end position="860"/>
    </location>
</feature>
<dbReference type="InterPro" id="IPR036034">
    <property type="entry name" value="PDZ_sf"/>
</dbReference>
<feature type="compositionally biased region" description="Low complexity" evidence="4">
    <location>
        <begin position="811"/>
        <end position="825"/>
    </location>
</feature>
<dbReference type="AlphaFoldDB" id="A0AAV4FKL5"/>
<feature type="domain" description="PDZ" evidence="5">
    <location>
        <begin position="637"/>
        <end position="719"/>
    </location>
</feature>
<dbReference type="PANTHER" id="PTHR46227">
    <property type="entry name" value="GLUTAMATE RECEPTOR-INTERACTING PROTEIN GRIP"/>
    <property type="match status" value="1"/>
</dbReference>
<feature type="compositionally biased region" description="Polar residues" evidence="4">
    <location>
        <begin position="1025"/>
        <end position="1034"/>
    </location>
</feature>
<evidence type="ECO:0000313" key="6">
    <source>
        <dbReference type="EMBL" id="GFR74002.1"/>
    </source>
</evidence>
<feature type="domain" description="PDZ" evidence="5">
    <location>
        <begin position="115"/>
        <end position="201"/>
    </location>
</feature>
<dbReference type="GO" id="GO:0005737">
    <property type="term" value="C:cytoplasm"/>
    <property type="evidence" value="ECO:0007669"/>
    <property type="project" value="UniProtKB-SubCell"/>
</dbReference>
<feature type="domain" description="PDZ" evidence="5">
    <location>
        <begin position="540"/>
        <end position="625"/>
    </location>
</feature>
<dbReference type="SMART" id="SM00228">
    <property type="entry name" value="PDZ"/>
    <property type="match status" value="7"/>
</dbReference>
<dbReference type="CDD" id="cd06683">
    <property type="entry name" value="PDZ6_GRIP1-2-like"/>
    <property type="match status" value="1"/>
</dbReference>
<feature type="compositionally biased region" description="Polar residues" evidence="4">
    <location>
        <begin position="733"/>
        <end position="744"/>
    </location>
</feature>
<dbReference type="PANTHER" id="PTHR46227:SF2">
    <property type="entry name" value="FI03335P"/>
    <property type="match status" value="1"/>
</dbReference>
<name>A0AAV4FKL5_9GAST</name>
<feature type="region of interest" description="Disordered" evidence="4">
    <location>
        <begin position="996"/>
        <end position="1071"/>
    </location>
</feature>
<dbReference type="Gene3D" id="2.30.42.10">
    <property type="match status" value="7"/>
</dbReference>
<dbReference type="FunFam" id="2.30.42.10:FF:000021">
    <property type="entry name" value="Glutamate receptor interacting protein 1"/>
    <property type="match status" value="1"/>
</dbReference>
<feature type="domain" description="PDZ" evidence="5">
    <location>
        <begin position="442"/>
        <end position="528"/>
    </location>
</feature>
<gene>
    <name evidence="6" type="ORF">ElyMa_000419400</name>
</gene>
<dbReference type="PROSITE" id="PS50106">
    <property type="entry name" value="PDZ"/>
    <property type="match status" value="7"/>
</dbReference>